<name>A0A226E5Z0_FOLCA</name>
<proteinExistence type="predicted"/>
<sequence>MSCPNVHTSEGDLTPMEASIILTDAELHLPSKASLRGTERHVSSALCCSGNGGAPTFPTEPPKNCVRNLELWCPATIINKSLKHTVPSNRESNEPDLKKRVTFILSEGTTLPTDYPVFSFTLKAVCIADGRLGDPEVPEPKPLRA</sequence>
<accession>A0A226E5Z0</accession>
<dbReference type="Proteomes" id="UP000198287">
    <property type="component" value="Unassembled WGS sequence"/>
</dbReference>
<protein>
    <submittedName>
        <fullName evidence="1">Uncharacterized protein</fullName>
    </submittedName>
</protein>
<comment type="caution">
    <text evidence="1">The sequence shown here is derived from an EMBL/GenBank/DDBJ whole genome shotgun (WGS) entry which is preliminary data.</text>
</comment>
<reference evidence="1 2" key="1">
    <citation type="submission" date="2015-12" db="EMBL/GenBank/DDBJ databases">
        <title>The genome of Folsomia candida.</title>
        <authorList>
            <person name="Faddeeva A."/>
            <person name="Derks M.F."/>
            <person name="Anvar Y."/>
            <person name="Smit S."/>
            <person name="Van Straalen N."/>
            <person name="Roelofs D."/>
        </authorList>
    </citation>
    <scope>NUCLEOTIDE SEQUENCE [LARGE SCALE GENOMIC DNA]</scope>
    <source>
        <strain evidence="1 2">VU population</strain>
        <tissue evidence="1">Whole body</tissue>
    </source>
</reference>
<organism evidence="1 2">
    <name type="scientific">Folsomia candida</name>
    <name type="common">Springtail</name>
    <dbReference type="NCBI Taxonomy" id="158441"/>
    <lineage>
        <taxon>Eukaryota</taxon>
        <taxon>Metazoa</taxon>
        <taxon>Ecdysozoa</taxon>
        <taxon>Arthropoda</taxon>
        <taxon>Hexapoda</taxon>
        <taxon>Collembola</taxon>
        <taxon>Entomobryomorpha</taxon>
        <taxon>Isotomoidea</taxon>
        <taxon>Isotomidae</taxon>
        <taxon>Proisotominae</taxon>
        <taxon>Folsomia</taxon>
    </lineage>
</organism>
<gene>
    <name evidence="1" type="ORF">Fcan01_12071</name>
</gene>
<dbReference type="AlphaFoldDB" id="A0A226E5Z0"/>
<evidence type="ECO:0000313" key="2">
    <source>
        <dbReference type="Proteomes" id="UP000198287"/>
    </source>
</evidence>
<dbReference type="EMBL" id="LNIX01000006">
    <property type="protein sequence ID" value="OXA52718.1"/>
    <property type="molecule type" value="Genomic_DNA"/>
</dbReference>
<keyword evidence="2" id="KW-1185">Reference proteome</keyword>
<evidence type="ECO:0000313" key="1">
    <source>
        <dbReference type="EMBL" id="OXA52718.1"/>
    </source>
</evidence>